<dbReference type="SUPFAM" id="SSF55920">
    <property type="entry name" value="Creatinase/aminopeptidase"/>
    <property type="match status" value="1"/>
</dbReference>
<evidence type="ECO:0000256" key="6">
    <source>
        <dbReference type="HAMAP-Rule" id="MF_01974"/>
    </source>
</evidence>
<proteinExistence type="inferred from homology"/>
<comment type="subunit">
    <text evidence="6">Monomer.</text>
</comment>
<keyword evidence="2 6" id="KW-0031">Aminopeptidase</keyword>
<dbReference type="InterPro" id="IPR000994">
    <property type="entry name" value="Pept_M24"/>
</dbReference>
<dbReference type="EMBL" id="AMFJ01000761">
    <property type="protein sequence ID" value="EKE26550.1"/>
    <property type="molecule type" value="Genomic_DNA"/>
</dbReference>
<feature type="domain" description="Peptidase M24" evidence="8">
    <location>
        <begin position="16"/>
        <end position="244"/>
    </location>
</feature>
<evidence type="ECO:0000256" key="1">
    <source>
        <dbReference type="ARBA" id="ARBA00002521"/>
    </source>
</evidence>
<dbReference type="GO" id="GO:0070006">
    <property type="term" value="F:metalloaminopeptidase activity"/>
    <property type="evidence" value="ECO:0007669"/>
    <property type="project" value="UniProtKB-UniRule"/>
</dbReference>
<feature type="binding site" evidence="6">
    <location>
        <position position="99"/>
    </location>
    <ligand>
        <name>a divalent metal cation</name>
        <dbReference type="ChEBI" id="CHEBI:60240"/>
        <label>1</label>
    </ligand>
</feature>
<keyword evidence="5 6" id="KW-0378">Hydrolase</keyword>
<comment type="similarity">
    <text evidence="6">Belongs to the peptidase M24A family. Methionine aminopeptidase type 1 subfamily.</text>
</comment>
<dbReference type="InterPro" id="IPR002467">
    <property type="entry name" value="Pept_M24A_MAP1"/>
</dbReference>
<feature type="binding site" evidence="6">
    <location>
        <position position="206"/>
    </location>
    <ligand>
        <name>a divalent metal cation</name>
        <dbReference type="ChEBI" id="CHEBI:60240"/>
        <label>2</label>
        <note>catalytic</note>
    </ligand>
</feature>
<gene>
    <name evidence="6" type="primary">map</name>
    <name evidence="9" type="ORF">ACD_4C00245G0004</name>
</gene>
<evidence type="ECO:0000256" key="3">
    <source>
        <dbReference type="ARBA" id="ARBA00022670"/>
    </source>
</evidence>
<dbReference type="NCBIfam" id="TIGR00500">
    <property type="entry name" value="met_pdase_I"/>
    <property type="match status" value="1"/>
</dbReference>
<dbReference type="GO" id="GO:0006508">
    <property type="term" value="P:proteolysis"/>
    <property type="evidence" value="ECO:0007669"/>
    <property type="project" value="UniProtKB-KW"/>
</dbReference>
<evidence type="ECO:0000256" key="4">
    <source>
        <dbReference type="ARBA" id="ARBA00022723"/>
    </source>
</evidence>
<keyword evidence="3 6" id="KW-0645">Protease</keyword>
<dbReference type="AlphaFoldDB" id="K2GT60"/>
<dbReference type="Gene3D" id="3.90.230.10">
    <property type="entry name" value="Creatinase/methionine aminopeptidase superfamily"/>
    <property type="match status" value="1"/>
</dbReference>
<feature type="binding site" evidence="6">
    <location>
        <position position="237"/>
    </location>
    <ligand>
        <name>a divalent metal cation</name>
        <dbReference type="ChEBI" id="CHEBI:60240"/>
        <label>2</label>
        <note>catalytic</note>
    </ligand>
</feature>
<feature type="binding site" evidence="6">
    <location>
        <position position="237"/>
    </location>
    <ligand>
        <name>a divalent metal cation</name>
        <dbReference type="ChEBI" id="CHEBI:60240"/>
        <label>1</label>
    </ligand>
</feature>
<comment type="catalytic activity">
    <reaction evidence="6 7">
        <text>Release of N-terminal amino acids, preferentially methionine, from peptides and arylamides.</text>
        <dbReference type="EC" id="3.4.11.18"/>
    </reaction>
</comment>
<dbReference type="HAMAP" id="MF_01974">
    <property type="entry name" value="MetAP_1"/>
    <property type="match status" value="1"/>
</dbReference>
<dbReference type="Pfam" id="PF00557">
    <property type="entry name" value="Peptidase_M24"/>
    <property type="match status" value="1"/>
</dbReference>
<sequence length="253" mass="31187">MSKLKVIIKNEKQIEWIREASRVAALALEMIENYVKAGITTEELDHICNAFIMQNWWKSACIWYHWYPKYTCISLNDTICHWIPSKNEVLKEWDIVNVDITVIKNWFYWDTSRMYEVWKITKQAKDLIDVTKKALELWINEVRPWNFTWNIWYVISKFVEWKWYSVVREYTGHWVWIDLHEEPYIYHKSQKNSWIKMEKWMIFTIEPMINIWGFKTKILKDWWTVKTEDWKLSAQFEHTVLVTDTWYEILTHS</sequence>
<feature type="binding site" evidence="6">
    <location>
        <position position="81"/>
    </location>
    <ligand>
        <name>substrate</name>
    </ligand>
</feature>
<evidence type="ECO:0000256" key="5">
    <source>
        <dbReference type="ARBA" id="ARBA00022801"/>
    </source>
</evidence>
<accession>K2GT60</accession>
<reference evidence="9" key="1">
    <citation type="journal article" date="2012" name="Science">
        <title>Fermentation, hydrogen, and sulfur metabolism in multiple uncultivated bacterial phyla.</title>
        <authorList>
            <person name="Wrighton K.C."/>
            <person name="Thomas B.C."/>
            <person name="Sharon I."/>
            <person name="Miller C.S."/>
            <person name="Castelle C.J."/>
            <person name="VerBerkmoes N.C."/>
            <person name="Wilkins M.J."/>
            <person name="Hettich R.L."/>
            <person name="Lipton M.S."/>
            <person name="Williams K.H."/>
            <person name="Long P.E."/>
            <person name="Banfield J.F."/>
        </authorList>
    </citation>
    <scope>NUCLEOTIDE SEQUENCE [LARGE SCALE GENOMIC DNA]</scope>
</reference>
<feature type="binding site" evidence="6">
    <location>
        <position position="110"/>
    </location>
    <ligand>
        <name>a divalent metal cation</name>
        <dbReference type="ChEBI" id="CHEBI:60240"/>
        <label>2</label>
        <note>catalytic</note>
    </ligand>
</feature>
<feature type="binding site" evidence="6">
    <location>
        <position position="173"/>
    </location>
    <ligand>
        <name>a divalent metal cation</name>
        <dbReference type="ChEBI" id="CHEBI:60240"/>
        <label>2</label>
        <note>catalytic</note>
    </ligand>
</feature>
<comment type="caution">
    <text evidence="9">The sequence shown here is derived from an EMBL/GenBank/DDBJ whole genome shotgun (WGS) entry which is preliminary data.</text>
</comment>
<feature type="binding site" evidence="6">
    <location>
        <position position="110"/>
    </location>
    <ligand>
        <name>a divalent metal cation</name>
        <dbReference type="ChEBI" id="CHEBI:60240"/>
        <label>1</label>
    </ligand>
</feature>
<evidence type="ECO:0000256" key="7">
    <source>
        <dbReference type="RuleBase" id="RU003653"/>
    </source>
</evidence>
<dbReference type="PRINTS" id="PR00599">
    <property type="entry name" value="MAPEPTIDASE"/>
</dbReference>
<dbReference type="InterPro" id="IPR036005">
    <property type="entry name" value="Creatinase/aminopeptidase-like"/>
</dbReference>
<comment type="function">
    <text evidence="1 6">Removes the N-terminal methionine from nascent proteins. The N-terminal methionine is often cleaved when the second residue in the primary sequence is small and uncharged (Met-Ala-, Cys, Gly, Pro, Ser, Thr, or Val). Requires deformylation of the N(alpha)-formylated initiator methionine before it can be hydrolyzed.</text>
</comment>
<comment type="cofactor">
    <cofactor evidence="6">
        <name>Co(2+)</name>
        <dbReference type="ChEBI" id="CHEBI:48828"/>
    </cofactor>
    <cofactor evidence="6">
        <name>Zn(2+)</name>
        <dbReference type="ChEBI" id="CHEBI:29105"/>
    </cofactor>
    <cofactor evidence="6">
        <name>Mn(2+)</name>
        <dbReference type="ChEBI" id="CHEBI:29035"/>
    </cofactor>
    <cofactor evidence="6">
        <name>Fe(2+)</name>
        <dbReference type="ChEBI" id="CHEBI:29033"/>
    </cofactor>
    <text evidence="6">Binds 2 divalent metal cations per subunit. Has a high-affinity and a low affinity metal-binding site. The true nature of the physiological cofactor is under debate. The enzyme is active with cobalt, zinc, manganese or divalent iron ions. Most likely, methionine aminopeptidases function as mononuclear Fe(2+)-metalloproteases under physiological conditions, and the catalytically relevant metal-binding site has been assigned to the histidine-containing high-affinity site.</text>
</comment>
<dbReference type="CDD" id="cd01086">
    <property type="entry name" value="MetAP1"/>
    <property type="match status" value="1"/>
</dbReference>
<dbReference type="PANTHER" id="PTHR43330:SF27">
    <property type="entry name" value="METHIONINE AMINOPEPTIDASE"/>
    <property type="match status" value="1"/>
</dbReference>
<dbReference type="GO" id="GO:0005829">
    <property type="term" value="C:cytosol"/>
    <property type="evidence" value="ECO:0007669"/>
    <property type="project" value="TreeGrafter"/>
</dbReference>
<evidence type="ECO:0000313" key="9">
    <source>
        <dbReference type="EMBL" id="EKE26550.1"/>
    </source>
</evidence>
<keyword evidence="4 6" id="KW-0479">Metal-binding</keyword>
<evidence type="ECO:0000256" key="2">
    <source>
        <dbReference type="ARBA" id="ARBA00022438"/>
    </source>
</evidence>
<dbReference type="EC" id="3.4.11.18" evidence="6 7"/>
<dbReference type="InterPro" id="IPR001714">
    <property type="entry name" value="Pept_M24_MAP"/>
</dbReference>
<evidence type="ECO:0000259" key="8">
    <source>
        <dbReference type="Pfam" id="PF00557"/>
    </source>
</evidence>
<dbReference type="GO" id="GO:0046872">
    <property type="term" value="F:metal ion binding"/>
    <property type="evidence" value="ECO:0007669"/>
    <property type="project" value="UniProtKB-UniRule"/>
</dbReference>
<protein>
    <recommendedName>
        <fullName evidence="6 7">Methionine aminopeptidase</fullName>
        <shortName evidence="6">MAP</shortName>
        <shortName evidence="6">MetAP</shortName>
        <ecNumber evidence="6 7">3.4.11.18</ecNumber>
    </recommendedName>
    <alternativeName>
        <fullName evidence="6">Peptidase M</fullName>
    </alternativeName>
</protein>
<dbReference type="GO" id="GO:0004239">
    <property type="term" value="F:initiator methionyl aminopeptidase activity"/>
    <property type="evidence" value="ECO:0007669"/>
    <property type="project" value="UniProtKB-UniRule"/>
</dbReference>
<dbReference type="PANTHER" id="PTHR43330">
    <property type="entry name" value="METHIONINE AMINOPEPTIDASE"/>
    <property type="match status" value="1"/>
</dbReference>
<name>K2GT60_9BACT</name>
<organism evidence="9">
    <name type="scientific">uncultured bacterium</name>
    <name type="common">gcode 4</name>
    <dbReference type="NCBI Taxonomy" id="1234023"/>
    <lineage>
        <taxon>Bacteria</taxon>
        <taxon>environmental samples</taxon>
    </lineage>
</organism>
<feature type="binding site" evidence="6">
    <location>
        <position position="180"/>
    </location>
    <ligand>
        <name>substrate</name>
    </ligand>
</feature>